<dbReference type="eggNOG" id="COG1061">
    <property type="taxonomic scope" value="Bacteria"/>
</dbReference>
<dbReference type="SUPFAM" id="SSF52540">
    <property type="entry name" value="P-loop containing nucleoside triphosphate hydrolases"/>
    <property type="match status" value="1"/>
</dbReference>
<accession>M9REC0</accession>
<evidence type="ECO:0000313" key="3">
    <source>
        <dbReference type="Proteomes" id="UP000005307"/>
    </source>
</evidence>
<dbReference type="Gene3D" id="3.40.50.300">
    <property type="entry name" value="P-loop containing nucleotide triphosphate hydrolases"/>
    <property type="match status" value="1"/>
</dbReference>
<dbReference type="Proteomes" id="UP000005307">
    <property type="component" value="Chromosome"/>
</dbReference>
<dbReference type="GO" id="GO:0005524">
    <property type="term" value="F:ATP binding"/>
    <property type="evidence" value="ECO:0007669"/>
    <property type="project" value="InterPro"/>
</dbReference>
<dbReference type="AlphaFoldDB" id="M9REC0"/>
<dbReference type="GO" id="GO:0003677">
    <property type="term" value="F:DNA binding"/>
    <property type="evidence" value="ECO:0007669"/>
    <property type="project" value="InterPro"/>
</dbReference>
<dbReference type="HOGENOM" id="CLU_1516410_0_0_5"/>
<dbReference type="EMBL" id="CP003740">
    <property type="protein sequence ID" value="AGI68761.1"/>
    <property type="molecule type" value="Genomic_DNA"/>
</dbReference>
<organism evidence="2 3">
    <name type="scientific">Octadecabacter antarcticus 307</name>
    <dbReference type="NCBI Taxonomy" id="391626"/>
    <lineage>
        <taxon>Bacteria</taxon>
        <taxon>Pseudomonadati</taxon>
        <taxon>Pseudomonadota</taxon>
        <taxon>Alphaproteobacteria</taxon>
        <taxon>Rhodobacterales</taxon>
        <taxon>Roseobacteraceae</taxon>
        <taxon>Octadecabacter</taxon>
    </lineage>
</organism>
<evidence type="ECO:0000313" key="2">
    <source>
        <dbReference type="EMBL" id="AGI68761.1"/>
    </source>
</evidence>
<dbReference type="InterPro" id="IPR006935">
    <property type="entry name" value="Helicase/UvrB_N"/>
</dbReference>
<reference evidence="2 3" key="1">
    <citation type="journal article" date="2013" name="PLoS ONE">
        <title>Poles Apart: Arctic and Antarctic Octadecabacter strains Share High Genome Plasticity and a New Type of Xanthorhodopsin.</title>
        <authorList>
            <person name="Vollmers J."/>
            <person name="Voget S."/>
            <person name="Dietrich S."/>
            <person name="Gollnow K."/>
            <person name="Smits M."/>
            <person name="Meyer K."/>
            <person name="Brinkhoff T."/>
            <person name="Simon M."/>
            <person name="Daniel R."/>
        </authorList>
    </citation>
    <scope>NUCLEOTIDE SEQUENCE [LARGE SCALE GENOMIC DNA]</scope>
    <source>
        <strain evidence="2 3">307</strain>
    </source>
</reference>
<gene>
    <name evidence="2" type="ORF">OAN307_c32420</name>
</gene>
<protein>
    <recommendedName>
        <fullName evidence="1">Helicase/UvrB N-terminal domain-containing protein</fullName>
    </recommendedName>
</protein>
<dbReference type="KEGG" id="oat:OAN307_c32420"/>
<evidence type="ECO:0000259" key="1">
    <source>
        <dbReference type="Pfam" id="PF04851"/>
    </source>
</evidence>
<dbReference type="GO" id="GO:0016787">
    <property type="term" value="F:hydrolase activity"/>
    <property type="evidence" value="ECO:0007669"/>
    <property type="project" value="InterPro"/>
</dbReference>
<feature type="domain" description="Helicase/UvrB N-terminal" evidence="1">
    <location>
        <begin position="3"/>
        <end position="73"/>
    </location>
</feature>
<dbReference type="RefSeq" id="WP_015500740.1">
    <property type="nucleotide sequence ID" value="NC_020911.1"/>
</dbReference>
<dbReference type="InterPro" id="IPR027417">
    <property type="entry name" value="P-loop_NTPase"/>
</dbReference>
<name>M9REC0_9RHOB</name>
<keyword evidence="3" id="KW-1185">Reference proteome</keyword>
<dbReference type="Pfam" id="PF04851">
    <property type="entry name" value="ResIII"/>
    <property type="match status" value="1"/>
</dbReference>
<proteinExistence type="predicted"/>
<dbReference type="STRING" id="391626.OAN307_c32420"/>
<sequence length="177" mass="19787">MTFKVPTGGGKTFLAANAVSRVLGRYLNKNTGFVLWIVPNDAIYRQTLNRLKDRQHPYRQTLDRAAAGRVKIFEKNDHLDVRDVEENLCVMILMLASAVRKKQDQLKMFGGRGDVRGFTPFEGDQGAHEALVEDIPNLACYNQGDGIAAWAMIKDPLGNALRIIRPVVILARIPQIT</sequence>